<evidence type="ECO:0000256" key="2">
    <source>
        <dbReference type="ARBA" id="ARBA00022980"/>
    </source>
</evidence>
<evidence type="ECO:0000313" key="5">
    <source>
        <dbReference type="EMBL" id="AXI96808.1"/>
    </source>
</evidence>
<keyword evidence="5" id="KW-0150">Chloroplast</keyword>
<dbReference type="GO" id="GO:0003735">
    <property type="term" value="F:structural constituent of ribosome"/>
    <property type="evidence" value="ECO:0007669"/>
    <property type="project" value="TreeGrafter"/>
</dbReference>
<feature type="domain" description="S1 motif" evidence="4">
    <location>
        <begin position="25"/>
        <end position="95"/>
    </location>
</feature>
<geneLocation type="chloroplast" evidence="5"/>
<evidence type="ECO:0000259" key="4">
    <source>
        <dbReference type="PROSITE" id="PS50126"/>
    </source>
</evidence>
<dbReference type="SUPFAM" id="SSF50249">
    <property type="entry name" value="Nucleic acid-binding proteins"/>
    <property type="match status" value="2"/>
</dbReference>
<dbReference type="GO" id="GO:0005840">
    <property type="term" value="C:ribosome"/>
    <property type="evidence" value="ECO:0007669"/>
    <property type="project" value="UniProtKB-KW"/>
</dbReference>
<dbReference type="EMBL" id="MH396012">
    <property type="protein sequence ID" value="AXI96808.1"/>
    <property type="molecule type" value="Genomic_DNA"/>
</dbReference>
<sequence length="262" mass="30364">MDLVSFSEKDFGSILLQYNYNLNPGDIIAGTIFHRESQGFLVDVGVNIAGYLPIEEVFLIGNSDKQKFSQLVNNTREFFILAYEKDKKKLLLSVKRLDYIRAWKRIKQLESEDIIFNLPIININKGGILTFLEGLQTFIPRSHLIKFTYYQFTEKYNLPCKFLLADEKSNKIIVSHKLALLCLYSNILKVGAILYGQIKQIKKYGVFIEIYGIPALLHISEIGYQYIQNINHIFQIGNKIKVRIIHIDIRQARLSVSRKEII</sequence>
<name>A0A345U8M2_9FLOR</name>
<dbReference type="RefSeq" id="YP_009511135.1">
    <property type="nucleotide sequence ID" value="NC_039142.1"/>
</dbReference>
<accession>A0A345U8M2</accession>
<dbReference type="GO" id="GO:0003729">
    <property type="term" value="F:mRNA binding"/>
    <property type="evidence" value="ECO:0007669"/>
    <property type="project" value="TreeGrafter"/>
</dbReference>
<feature type="domain" description="S1 motif" evidence="4">
    <location>
        <begin position="191"/>
        <end position="259"/>
    </location>
</feature>
<keyword evidence="3" id="KW-0687">Ribonucleoprotein</keyword>
<dbReference type="InterPro" id="IPR012340">
    <property type="entry name" value="NA-bd_OB-fold"/>
</dbReference>
<keyword evidence="5" id="KW-0934">Plastid</keyword>
<evidence type="ECO:0000256" key="1">
    <source>
        <dbReference type="ARBA" id="ARBA00006767"/>
    </source>
</evidence>
<comment type="similarity">
    <text evidence="1">Belongs to the bacterial ribosomal protein bS1 family.</text>
</comment>
<dbReference type="InterPro" id="IPR003029">
    <property type="entry name" value="S1_domain"/>
</dbReference>
<dbReference type="AlphaFoldDB" id="A0A345U8M2"/>
<dbReference type="Gene3D" id="2.40.50.140">
    <property type="entry name" value="Nucleic acid-binding proteins"/>
    <property type="match status" value="2"/>
</dbReference>
<proteinExistence type="inferred from homology"/>
<dbReference type="PANTHER" id="PTHR10724">
    <property type="entry name" value="30S RIBOSOMAL PROTEIN S1"/>
    <property type="match status" value="1"/>
</dbReference>
<keyword evidence="2 5" id="KW-0689">Ribosomal protein</keyword>
<dbReference type="GO" id="GO:0006412">
    <property type="term" value="P:translation"/>
    <property type="evidence" value="ECO:0007669"/>
    <property type="project" value="TreeGrafter"/>
</dbReference>
<dbReference type="PROSITE" id="PS50126">
    <property type="entry name" value="S1"/>
    <property type="match status" value="2"/>
</dbReference>
<dbReference type="PANTHER" id="PTHR10724:SF7">
    <property type="entry name" value="SMALL RIBOSOMAL SUBUNIT PROTEIN BS1C"/>
    <property type="match status" value="1"/>
</dbReference>
<dbReference type="SMART" id="SM00316">
    <property type="entry name" value="S1"/>
    <property type="match status" value="3"/>
</dbReference>
<dbReference type="GeneID" id="37623588"/>
<gene>
    <name evidence="5" type="primary">rps1</name>
</gene>
<dbReference type="Pfam" id="PF00575">
    <property type="entry name" value="S1"/>
    <property type="match status" value="2"/>
</dbReference>
<protein>
    <submittedName>
        <fullName evidence="5">Ribosomal protein S1</fullName>
    </submittedName>
</protein>
<organism evidence="5">
    <name type="scientific">Hydropuntia rangiferina</name>
    <dbReference type="NCBI Taxonomy" id="338881"/>
    <lineage>
        <taxon>Eukaryota</taxon>
        <taxon>Rhodophyta</taxon>
        <taxon>Florideophyceae</taxon>
        <taxon>Rhodymeniophycidae</taxon>
        <taxon>Gracilariales</taxon>
        <taxon>Gracilariaceae</taxon>
        <taxon>Hydropuntia</taxon>
    </lineage>
</organism>
<reference evidence="5" key="1">
    <citation type="submission" date="2018-05" db="EMBL/GenBank/DDBJ databases">
        <title>Organellar genomes of Gracilariaceae.</title>
        <authorList>
            <person name="Iha C."/>
            <person name="Oliveira M.C."/>
        </authorList>
    </citation>
    <scope>NUCLEOTIDE SEQUENCE</scope>
</reference>
<dbReference type="InterPro" id="IPR050437">
    <property type="entry name" value="Ribos_protein_bS1-like"/>
</dbReference>
<evidence type="ECO:0000256" key="3">
    <source>
        <dbReference type="ARBA" id="ARBA00023274"/>
    </source>
</evidence>
<dbReference type="GO" id="GO:1990904">
    <property type="term" value="C:ribonucleoprotein complex"/>
    <property type="evidence" value="ECO:0007669"/>
    <property type="project" value="UniProtKB-KW"/>
</dbReference>